<comment type="similarity">
    <text evidence="2">Belongs to the SusD family.</text>
</comment>
<dbReference type="InterPro" id="IPR012944">
    <property type="entry name" value="SusD_RagB_dom"/>
</dbReference>
<dbReference type="Gene3D" id="1.25.40.390">
    <property type="match status" value="1"/>
</dbReference>
<dbReference type="Pfam" id="PF07980">
    <property type="entry name" value="SusD_RagB"/>
    <property type="match status" value="1"/>
</dbReference>
<protein>
    <recommendedName>
        <fullName evidence="10">RagB/SusD family nutrient uptake outer membrane protein</fullName>
    </recommendedName>
</protein>
<evidence type="ECO:0000313" key="8">
    <source>
        <dbReference type="EMBL" id="SCM56717.1"/>
    </source>
</evidence>
<evidence type="ECO:0000259" key="6">
    <source>
        <dbReference type="Pfam" id="PF07980"/>
    </source>
</evidence>
<evidence type="ECO:0000256" key="1">
    <source>
        <dbReference type="ARBA" id="ARBA00004442"/>
    </source>
</evidence>
<evidence type="ECO:0000256" key="5">
    <source>
        <dbReference type="ARBA" id="ARBA00023237"/>
    </source>
</evidence>
<evidence type="ECO:0000256" key="3">
    <source>
        <dbReference type="ARBA" id="ARBA00022729"/>
    </source>
</evidence>
<keyword evidence="9" id="KW-1185">Reference proteome</keyword>
<evidence type="ECO:0000256" key="2">
    <source>
        <dbReference type="ARBA" id="ARBA00006275"/>
    </source>
</evidence>
<organism evidence="8 9">
    <name type="scientific">Petrimonas mucosa</name>
    <dbReference type="NCBI Taxonomy" id="1642646"/>
    <lineage>
        <taxon>Bacteria</taxon>
        <taxon>Pseudomonadati</taxon>
        <taxon>Bacteroidota</taxon>
        <taxon>Bacteroidia</taxon>
        <taxon>Bacteroidales</taxon>
        <taxon>Dysgonomonadaceae</taxon>
        <taxon>Petrimonas</taxon>
    </lineage>
</organism>
<evidence type="ECO:0008006" key="10">
    <source>
        <dbReference type="Google" id="ProtNLM"/>
    </source>
</evidence>
<feature type="domain" description="SusD-like N-terminal" evidence="7">
    <location>
        <begin position="2"/>
        <end position="147"/>
    </location>
</feature>
<proteinExistence type="inferred from homology"/>
<evidence type="ECO:0000256" key="4">
    <source>
        <dbReference type="ARBA" id="ARBA00023136"/>
    </source>
</evidence>
<name>A0A1G4G5P7_9BACT</name>
<keyword evidence="3" id="KW-0732">Signal</keyword>
<accession>A0A1G4G5P7</accession>
<gene>
    <name evidence="8" type="ORF">ING2E5A_1015</name>
</gene>
<dbReference type="Proteomes" id="UP000178485">
    <property type="component" value="Chromosome i"/>
</dbReference>
<dbReference type="GO" id="GO:0009279">
    <property type="term" value="C:cell outer membrane"/>
    <property type="evidence" value="ECO:0007669"/>
    <property type="project" value="UniProtKB-SubCell"/>
</dbReference>
<keyword evidence="4" id="KW-0472">Membrane</keyword>
<dbReference type="SUPFAM" id="SSF48452">
    <property type="entry name" value="TPR-like"/>
    <property type="match status" value="1"/>
</dbReference>
<dbReference type="Pfam" id="PF14322">
    <property type="entry name" value="SusD-like_3"/>
    <property type="match status" value="1"/>
</dbReference>
<dbReference type="InterPro" id="IPR011990">
    <property type="entry name" value="TPR-like_helical_dom_sf"/>
</dbReference>
<comment type="subcellular location">
    <subcellularLocation>
        <location evidence="1">Cell outer membrane</location>
    </subcellularLocation>
</comment>
<evidence type="ECO:0000313" key="9">
    <source>
        <dbReference type="Proteomes" id="UP000178485"/>
    </source>
</evidence>
<keyword evidence="5" id="KW-0998">Cell outer membrane</keyword>
<dbReference type="AlphaFoldDB" id="A0A1G4G5P7"/>
<dbReference type="STRING" id="1642646.ING2E5A_1015"/>
<feature type="domain" description="RagB/SusD" evidence="6">
    <location>
        <begin position="252"/>
        <end position="579"/>
    </location>
</feature>
<reference evidence="8 9" key="1">
    <citation type="submission" date="2016-08" db="EMBL/GenBank/DDBJ databases">
        <authorList>
            <person name="Seilhamer J.J."/>
        </authorList>
    </citation>
    <scope>NUCLEOTIDE SEQUENCE [LARGE SCALE GENOMIC DNA]</scope>
    <source>
        <strain evidence="8">ING2-E5A</strain>
    </source>
</reference>
<dbReference type="EMBL" id="LT608328">
    <property type="protein sequence ID" value="SCM56717.1"/>
    <property type="molecule type" value="Genomic_DNA"/>
</dbReference>
<evidence type="ECO:0000259" key="7">
    <source>
        <dbReference type="Pfam" id="PF14322"/>
    </source>
</evidence>
<dbReference type="InterPro" id="IPR033985">
    <property type="entry name" value="SusD-like_N"/>
</dbReference>
<dbReference type="KEGG" id="pmuc:ING2E5A_1015"/>
<sequence length="581" mass="66769">MISDYSSLDFVQGNITPTNLRSFNIWNSMYIIVRKVNTVLANIDKAKDLTGRDKDELMGYLYFMRAYAYYRLITYYGPIVIVGDDLMETNESEEYYDRPRATFDESVDYVCDELEKSAKLMPDQVSPSYFGRPSAGSALGLSARLRLIQASPLWNGGTAARRTYGTWKRSTDGVNYVSQQYNERKWAVAAAVCKQIIDMNIFSLHTVRRMPDTAPLPSNVPQDNFPYGAGDIDPFRSYADMFTGESPFARNPEYLWAQKSSGLENYSRHAFPYEIYNGYGTVSVPQKVIDAYRMADGRTIENSSDQYPYETDGMWNNGTDMVFSGYTLKGNVHKMYVNREMRFYASIGFSGAHWPMLSTSNLSKRNIQFWYNLNGNAGKNSVRNLPYNVNTTGYSLKKFVHPEDSWGAPGQGTGYENSRRLEKAYPIIRYAEILLAYVEALNNLTSTHTVGEYQLSRDIEEMRFYFNMIRYRAGLPGLTDAELASKEEMQSIIERERMVELLHENARFWDVRRWGKYEITEREPIQGMDMDADGLAFYNVVPVNQTVARNRVVDKKLILVPIELNEIRKSPSMDQNPGYQY</sequence>